<feature type="transmembrane region" description="Helical" evidence="1">
    <location>
        <begin position="299"/>
        <end position="319"/>
    </location>
</feature>
<dbReference type="GO" id="GO:0016020">
    <property type="term" value="C:membrane"/>
    <property type="evidence" value="ECO:0007669"/>
    <property type="project" value="InterPro"/>
</dbReference>
<feature type="transmembrane region" description="Helical" evidence="1">
    <location>
        <begin position="349"/>
        <end position="371"/>
    </location>
</feature>
<proteinExistence type="predicted"/>
<dbReference type="AlphaFoldDB" id="A0AA88KXJ4"/>
<keyword evidence="4" id="KW-1185">Reference proteome</keyword>
<keyword evidence="1" id="KW-0812">Transmembrane</keyword>
<feature type="transmembrane region" description="Helical" evidence="1">
    <location>
        <begin position="55"/>
        <end position="74"/>
    </location>
</feature>
<feature type="domain" description="Dendritic cell-specific transmembrane protein-like" evidence="2">
    <location>
        <begin position="212"/>
        <end position="390"/>
    </location>
</feature>
<feature type="transmembrane region" description="Helical" evidence="1">
    <location>
        <begin position="163"/>
        <end position="187"/>
    </location>
</feature>
<sequence>MAETRGEIRGRALNDRVIQFCFLKLFSWLIYWIFAFTVILLTMTLVELGVNINSSVVWLLFQYFMFGFIVFMFLPEWVKLHATFFIIDSKDIRLCTLFLFWILLVGKPAKHISITLENMSKSAECILDTTNEKMDNLVRNLMKDEDVKKITDMLKEVNAINGALKIIISLFKFLNFLAFIGVCPIIWEFIKRILGPMQNIYSYLYSKAGKLIFITKDIDKEDRRMHPTLKILPLKSKNKRKYMLARSIGSPLPLLRNLGYYLWILLKLLLITLAVISVDDNFSRIYNGTNNTLKNVLDIDLKIFGMVLPGTSFIMKGFVNVIKDKIDMFQDQLSLKDYKMCLLPIPDSVSVFTPMVRLIFFYILNCILATYQEKLKETLLHCCYPKRQREHELVLREKILRESQRKLAQRHMAAKTTGSAVSDSKYKSYLLSYDIVDEEDLPTHNYYQ</sequence>
<evidence type="ECO:0000313" key="4">
    <source>
        <dbReference type="Proteomes" id="UP001187531"/>
    </source>
</evidence>
<protein>
    <recommendedName>
        <fullName evidence="2">Dendritic cell-specific transmembrane protein-like domain-containing protein</fullName>
    </recommendedName>
</protein>
<dbReference type="Proteomes" id="UP001187531">
    <property type="component" value="Unassembled WGS sequence"/>
</dbReference>
<name>A0AA88KXJ4_ARTSF</name>
<gene>
    <name evidence="3" type="ORF">QYM36_015645</name>
</gene>
<keyword evidence="1" id="KW-1133">Transmembrane helix</keyword>
<dbReference type="Pfam" id="PF07782">
    <property type="entry name" value="DC_STAMP"/>
    <property type="match status" value="1"/>
</dbReference>
<dbReference type="EMBL" id="JAVRJZ010000019">
    <property type="protein sequence ID" value="KAK2708027.1"/>
    <property type="molecule type" value="Genomic_DNA"/>
</dbReference>
<organism evidence="3 4">
    <name type="scientific">Artemia franciscana</name>
    <name type="common">Brine shrimp</name>
    <name type="synonym">Artemia sanfranciscana</name>
    <dbReference type="NCBI Taxonomy" id="6661"/>
    <lineage>
        <taxon>Eukaryota</taxon>
        <taxon>Metazoa</taxon>
        <taxon>Ecdysozoa</taxon>
        <taxon>Arthropoda</taxon>
        <taxon>Crustacea</taxon>
        <taxon>Branchiopoda</taxon>
        <taxon>Anostraca</taxon>
        <taxon>Artemiidae</taxon>
        <taxon>Artemia</taxon>
    </lineage>
</organism>
<comment type="caution">
    <text evidence="3">The sequence shown here is derived from an EMBL/GenBank/DDBJ whole genome shotgun (WGS) entry which is preliminary data.</text>
</comment>
<keyword evidence="1" id="KW-0472">Membrane</keyword>
<evidence type="ECO:0000256" key="1">
    <source>
        <dbReference type="SAM" id="Phobius"/>
    </source>
</evidence>
<evidence type="ECO:0000259" key="2">
    <source>
        <dbReference type="Pfam" id="PF07782"/>
    </source>
</evidence>
<dbReference type="InterPro" id="IPR012858">
    <property type="entry name" value="DC_STAMP-like"/>
</dbReference>
<accession>A0AA88KXJ4</accession>
<reference evidence="3" key="1">
    <citation type="submission" date="2023-07" db="EMBL/GenBank/DDBJ databases">
        <title>Chromosome-level genome assembly of Artemia franciscana.</title>
        <authorList>
            <person name="Jo E."/>
        </authorList>
    </citation>
    <scope>NUCLEOTIDE SEQUENCE</scope>
    <source>
        <tissue evidence="3">Whole body</tissue>
    </source>
</reference>
<feature type="transmembrane region" description="Helical" evidence="1">
    <location>
        <begin position="21"/>
        <end position="43"/>
    </location>
</feature>
<feature type="transmembrane region" description="Helical" evidence="1">
    <location>
        <begin position="260"/>
        <end position="278"/>
    </location>
</feature>
<evidence type="ECO:0000313" key="3">
    <source>
        <dbReference type="EMBL" id="KAK2708027.1"/>
    </source>
</evidence>